<dbReference type="EMBL" id="MHRX01000001">
    <property type="protein sequence ID" value="OHA35041.1"/>
    <property type="molecule type" value="Genomic_DNA"/>
</dbReference>
<protein>
    <recommendedName>
        <fullName evidence="1">Glyoxalase/fosfomycin resistance/dioxygenase domain-containing protein</fullName>
    </recommendedName>
</protein>
<dbReference type="Pfam" id="PF00903">
    <property type="entry name" value="Glyoxalase"/>
    <property type="match status" value="1"/>
</dbReference>
<proteinExistence type="predicted"/>
<comment type="caution">
    <text evidence="2">The sequence shown here is derived from an EMBL/GenBank/DDBJ whole genome shotgun (WGS) entry which is preliminary data.</text>
</comment>
<dbReference type="InterPro" id="IPR028973">
    <property type="entry name" value="PhnB-like"/>
</dbReference>
<dbReference type="Gene3D" id="3.10.180.10">
    <property type="entry name" value="2,3-Dihydroxybiphenyl 1,2-Dioxygenase, domain 1"/>
    <property type="match status" value="1"/>
</dbReference>
<dbReference type="AlphaFoldDB" id="A0A1G2NI28"/>
<dbReference type="SUPFAM" id="SSF54593">
    <property type="entry name" value="Glyoxalase/Bleomycin resistance protein/Dihydroxybiphenyl dioxygenase"/>
    <property type="match status" value="1"/>
</dbReference>
<evidence type="ECO:0000313" key="2">
    <source>
        <dbReference type="EMBL" id="OHA35041.1"/>
    </source>
</evidence>
<dbReference type="InterPro" id="IPR004360">
    <property type="entry name" value="Glyas_Fos-R_dOase_dom"/>
</dbReference>
<dbReference type="InterPro" id="IPR029068">
    <property type="entry name" value="Glyas_Bleomycin-R_OHBP_Dase"/>
</dbReference>
<reference evidence="2 3" key="1">
    <citation type="journal article" date="2016" name="Nat. Commun.">
        <title>Thousands of microbial genomes shed light on interconnected biogeochemical processes in an aquifer system.</title>
        <authorList>
            <person name="Anantharaman K."/>
            <person name="Brown C.T."/>
            <person name="Hug L.A."/>
            <person name="Sharon I."/>
            <person name="Castelle C.J."/>
            <person name="Probst A.J."/>
            <person name="Thomas B.C."/>
            <person name="Singh A."/>
            <person name="Wilkins M.J."/>
            <person name="Karaoz U."/>
            <person name="Brodie E.L."/>
            <person name="Williams K.H."/>
            <person name="Hubbard S.S."/>
            <person name="Banfield J.F."/>
        </authorList>
    </citation>
    <scope>NUCLEOTIDE SEQUENCE [LARGE SCALE GENOMIC DNA]</scope>
</reference>
<dbReference type="PANTHER" id="PTHR33990:SF1">
    <property type="entry name" value="PROTEIN YJDN"/>
    <property type="match status" value="1"/>
</dbReference>
<organism evidence="2 3">
    <name type="scientific">Candidatus Taylorbacteria bacterium RIFCSPLOWO2_01_FULL_45_15b</name>
    <dbReference type="NCBI Taxonomy" id="1802319"/>
    <lineage>
        <taxon>Bacteria</taxon>
        <taxon>Candidatus Tayloriibacteriota</taxon>
    </lineage>
</organism>
<evidence type="ECO:0000313" key="3">
    <source>
        <dbReference type="Proteomes" id="UP000176221"/>
    </source>
</evidence>
<feature type="domain" description="Glyoxalase/fosfomycin resistance/dioxygenase" evidence="1">
    <location>
        <begin position="8"/>
        <end position="131"/>
    </location>
</feature>
<evidence type="ECO:0000259" key="1">
    <source>
        <dbReference type="Pfam" id="PF00903"/>
    </source>
</evidence>
<gene>
    <name evidence="2" type="ORF">A2928_04040</name>
</gene>
<dbReference type="CDD" id="cd06588">
    <property type="entry name" value="PhnB_like"/>
    <property type="match status" value="1"/>
</dbReference>
<accession>A0A1G2NI28</accession>
<dbReference type="STRING" id="1802319.A2928_04040"/>
<dbReference type="Proteomes" id="UP000176221">
    <property type="component" value="Unassembled WGS sequence"/>
</dbReference>
<sequence length="140" mass="15778">MKKIHPYVRFNDNKCREAFTFYKECLGGELTFQTVDESPMAKDMPAETHNRIMQATLKADGAELFGSDMMMDKATVGDNIVVSLNLEDEADANKIFNALSEGGEVFMPMEKQFWGAIFGVLTDKYGVEWMLNCDVTKKAL</sequence>
<name>A0A1G2NI28_9BACT</name>
<dbReference type="PANTHER" id="PTHR33990">
    <property type="entry name" value="PROTEIN YJDN-RELATED"/>
    <property type="match status" value="1"/>
</dbReference>